<evidence type="ECO:0000313" key="1">
    <source>
        <dbReference type="EMBL" id="EDP41873.1"/>
    </source>
</evidence>
<dbReference type="EMBL" id="AAYY01000015">
    <property type="protein sequence ID" value="EDP41873.1"/>
    <property type="molecule type" value="Genomic_DNA"/>
</dbReference>
<proteinExistence type="predicted"/>
<protein>
    <recommendedName>
        <fullName evidence="3">GST C-terminal domain-containing protein</fullName>
    </recommendedName>
</protein>
<dbReference type="GeneID" id="5853394"/>
<name>A8QB27_MALGO</name>
<organism evidence="1 2">
    <name type="scientific">Malassezia globosa (strain ATCC MYA-4612 / CBS 7966)</name>
    <name type="common">Dandruff-associated fungus</name>
    <dbReference type="NCBI Taxonomy" id="425265"/>
    <lineage>
        <taxon>Eukaryota</taxon>
        <taxon>Fungi</taxon>
        <taxon>Dikarya</taxon>
        <taxon>Basidiomycota</taxon>
        <taxon>Ustilaginomycotina</taxon>
        <taxon>Malasseziomycetes</taxon>
        <taxon>Malasseziales</taxon>
        <taxon>Malasseziaceae</taxon>
        <taxon>Malassezia</taxon>
    </lineage>
</organism>
<sequence length="128" mass="14280">MPKLVMKLIFMLVPSQSPFFVRPILNMIGSQVNGRLVDPDLKAMIKLTSDTLTKESGDGRAWFAGGDKDGNPTAADYQMLFPIEAITSGRMDPAMVPEPLKNWIDMVHKRPAYIRAYEKGGAYDYAKL</sequence>
<dbReference type="KEGG" id="mgl:MGL_3875"/>
<gene>
    <name evidence="1" type="ORF">MGL_3875</name>
</gene>
<dbReference type="Gene3D" id="1.20.1050.10">
    <property type="match status" value="1"/>
</dbReference>
<dbReference type="STRING" id="425265.A8QB27"/>
<dbReference type="Proteomes" id="UP000008837">
    <property type="component" value="Unassembled WGS sequence"/>
</dbReference>
<accession>A8QB27</accession>
<dbReference type="AlphaFoldDB" id="A8QB27"/>
<reference evidence="1 2" key="1">
    <citation type="journal article" date="2007" name="Proc. Natl. Acad. Sci. U.S.A.">
        <title>Dandruff-associated Malassezia genomes reveal convergent and divergent virulence traits shared with plant and human fungal pathogens.</title>
        <authorList>
            <person name="Xu J."/>
            <person name="Saunders C.W."/>
            <person name="Hu P."/>
            <person name="Grant R.A."/>
            <person name="Boekhout T."/>
            <person name="Kuramae E.E."/>
            <person name="Kronstad J.W."/>
            <person name="Deangelis Y.M."/>
            <person name="Reeder N.L."/>
            <person name="Johnstone K.R."/>
            <person name="Leland M."/>
            <person name="Fieno A.M."/>
            <person name="Begley W.M."/>
            <person name="Sun Y."/>
            <person name="Lacey M.P."/>
            <person name="Chaudhary T."/>
            <person name="Keough T."/>
            <person name="Chu L."/>
            <person name="Sears R."/>
            <person name="Yuan B."/>
            <person name="Dawson T.L.Jr."/>
        </authorList>
    </citation>
    <scope>NUCLEOTIDE SEQUENCE [LARGE SCALE GENOMIC DNA]</scope>
    <source>
        <strain evidence="2">ATCC MYA-4612 / CBS 7966</strain>
    </source>
</reference>
<evidence type="ECO:0000313" key="2">
    <source>
        <dbReference type="Proteomes" id="UP000008837"/>
    </source>
</evidence>
<dbReference type="OrthoDB" id="2098326at2759"/>
<keyword evidence="2" id="KW-1185">Reference proteome</keyword>
<dbReference type="SUPFAM" id="SSF47616">
    <property type="entry name" value="GST C-terminal domain-like"/>
    <property type="match status" value="1"/>
</dbReference>
<dbReference type="InterPro" id="IPR036282">
    <property type="entry name" value="Glutathione-S-Trfase_C_sf"/>
</dbReference>
<dbReference type="RefSeq" id="XP_001729087.1">
    <property type="nucleotide sequence ID" value="XM_001729035.1"/>
</dbReference>
<dbReference type="OMA" id="QIHERSA"/>
<comment type="caution">
    <text evidence="1">The sequence shown here is derived from an EMBL/GenBank/DDBJ whole genome shotgun (WGS) entry which is preliminary data.</text>
</comment>
<dbReference type="VEuPathDB" id="FungiDB:MGL_3875"/>
<evidence type="ECO:0008006" key="3">
    <source>
        <dbReference type="Google" id="ProtNLM"/>
    </source>
</evidence>
<dbReference type="InParanoid" id="A8QB27"/>